<comment type="caution">
    <text evidence="2">The sequence shown here is derived from an EMBL/GenBank/DDBJ whole genome shotgun (WGS) entry which is preliminary data.</text>
</comment>
<evidence type="ECO:0008006" key="4">
    <source>
        <dbReference type="Google" id="ProtNLM"/>
    </source>
</evidence>
<evidence type="ECO:0000313" key="3">
    <source>
        <dbReference type="Proteomes" id="UP001066276"/>
    </source>
</evidence>
<keyword evidence="3" id="KW-1185">Reference proteome</keyword>
<reference evidence="2" key="1">
    <citation type="journal article" date="2022" name="bioRxiv">
        <title>Sequencing and chromosome-scale assembly of the giantPleurodeles waltlgenome.</title>
        <authorList>
            <person name="Brown T."/>
            <person name="Elewa A."/>
            <person name="Iarovenko S."/>
            <person name="Subramanian E."/>
            <person name="Araus A.J."/>
            <person name="Petzold A."/>
            <person name="Susuki M."/>
            <person name="Suzuki K.-i.T."/>
            <person name="Hayashi T."/>
            <person name="Toyoda A."/>
            <person name="Oliveira C."/>
            <person name="Osipova E."/>
            <person name="Leigh N.D."/>
            <person name="Simon A."/>
            <person name="Yun M.H."/>
        </authorList>
    </citation>
    <scope>NUCLEOTIDE SEQUENCE</scope>
    <source>
        <strain evidence="2">20211129_DDA</strain>
        <tissue evidence="2">Liver</tissue>
    </source>
</reference>
<dbReference type="Proteomes" id="UP001066276">
    <property type="component" value="Chromosome 10"/>
</dbReference>
<sequence length="121" mass="14029">MVYGRSGYQKEAQANPHSGSLSEIDNECWETSSRKLVEMKKLRIAETVVGLWDFMIYLKESNNPKHNALFDGLAQHFWDMYVDCVLSRSHGMGRRQLMLPKISFTYFPKASSGFEFAKHQF</sequence>
<gene>
    <name evidence="2" type="ORF">NDU88_005883</name>
</gene>
<organism evidence="2 3">
    <name type="scientific">Pleurodeles waltl</name>
    <name type="common">Iberian ribbed newt</name>
    <dbReference type="NCBI Taxonomy" id="8319"/>
    <lineage>
        <taxon>Eukaryota</taxon>
        <taxon>Metazoa</taxon>
        <taxon>Chordata</taxon>
        <taxon>Craniata</taxon>
        <taxon>Vertebrata</taxon>
        <taxon>Euteleostomi</taxon>
        <taxon>Amphibia</taxon>
        <taxon>Batrachia</taxon>
        <taxon>Caudata</taxon>
        <taxon>Salamandroidea</taxon>
        <taxon>Salamandridae</taxon>
        <taxon>Pleurodelinae</taxon>
        <taxon>Pleurodeles</taxon>
    </lineage>
</organism>
<name>A0AAV7MBR7_PLEWA</name>
<evidence type="ECO:0000256" key="1">
    <source>
        <dbReference type="SAM" id="MobiDB-lite"/>
    </source>
</evidence>
<dbReference type="AlphaFoldDB" id="A0AAV7MBR7"/>
<dbReference type="PANTHER" id="PTHR36690:SF1">
    <property type="entry name" value="PROTEIN FAM237B"/>
    <property type="match status" value="1"/>
</dbReference>
<proteinExistence type="predicted"/>
<dbReference type="PANTHER" id="PTHR36690">
    <property type="entry name" value="PROTEIN FAM237A"/>
    <property type="match status" value="1"/>
</dbReference>
<feature type="region of interest" description="Disordered" evidence="1">
    <location>
        <begin position="1"/>
        <end position="20"/>
    </location>
</feature>
<accession>A0AAV7MBR7</accession>
<dbReference type="EMBL" id="JANPWB010000014">
    <property type="protein sequence ID" value="KAJ1100808.1"/>
    <property type="molecule type" value="Genomic_DNA"/>
</dbReference>
<protein>
    <recommendedName>
        <fullName evidence="4">Family with sequence similarity 237 member B</fullName>
    </recommendedName>
</protein>
<evidence type="ECO:0000313" key="2">
    <source>
        <dbReference type="EMBL" id="KAJ1100808.1"/>
    </source>
</evidence>
<dbReference type="InterPro" id="IPR040439">
    <property type="entry name" value="FAM237A/B"/>
</dbReference>